<dbReference type="OrthoDB" id="332013at2759"/>
<feature type="region of interest" description="Disordered" evidence="1">
    <location>
        <begin position="2530"/>
        <end position="2563"/>
    </location>
</feature>
<dbReference type="EMBL" id="NWUJ01000004">
    <property type="protein sequence ID" value="PFH35761.1"/>
    <property type="molecule type" value="Genomic_DNA"/>
</dbReference>
<feature type="compositionally biased region" description="Basic and acidic residues" evidence="1">
    <location>
        <begin position="1627"/>
        <end position="1639"/>
    </location>
</feature>
<feature type="compositionally biased region" description="Low complexity" evidence="1">
    <location>
        <begin position="266"/>
        <end position="278"/>
    </location>
</feature>
<feature type="region of interest" description="Disordered" evidence="1">
    <location>
        <begin position="357"/>
        <end position="500"/>
    </location>
</feature>
<evidence type="ECO:0000256" key="1">
    <source>
        <dbReference type="SAM" id="MobiDB-lite"/>
    </source>
</evidence>
<feature type="region of interest" description="Disordered" evidence="1">
    <location>
        <begin position="2162"/>
        <end position="2259"/>
    </location>
</feature>
<dbReference type="GeneID" id="40310341"/>
<feature type="region of interest" description="Disordered" evidence="1">
    <location>
        <begin position="713"/>
        <end position="744"/>
    </location>
</feature>
<dbReference type="STRING" id="94643.A0A2A9MHM1"/>
<feature type="compositionally biased region" description="Basic and acidic residues" evidence="1">
    <location>
        <begin position="1268"/>
        <end position="1291"/>
    </location>
</feature>
<feature type="compositionally biased region" description="Basic and acidic residues" evidence="1">
    <location>
        <begin position="974"/>
        <end position="994"/>
    </location>
</feature>
<feature type="compositionally biased region" description="Basic and acidic residues" evidence="1">
    <location>
        <begin position="664"/>
        <end position="677"/>
    </location>
</feature>
<feature type="region of interest" description="Disordered" evidence="1">
    <location>
        <begin position="2730"/>
        <end position="2869"/>
    </location>
</feature>
<feature type="compositionally biased region" description="Acidic residues" evidence="1">
    <location>
        <begin position="1009"/>
        <end position="1018"/>
    </location>
</feature>
<gene>
    <name evidence="2" type="ORF">BESB_054120</name>
</gene>
<feature type="region of interest" description="Disordered" evidence="1">
    <location>
        <begin position="570"/>
        <end position="691"/>
    </location>
</feature>
<reference evidence="2 3" key="1">
    <citation type="submission" date="2017-09" db="EMBL/GenBank/DDBJ databases">
        <title>Genome sequencing of Besnoitia besnoiti strain Bb-Ger1.</title>
        <authorList>
            <person name="Schares G."/>
            <person name="Venepally P."/>
            <person name="Lorenzi H.A."/>
        </authorList>
    </citation>
    <scope>NUCLEOTIDE SEQUENCE [LARGE SCALE GENOMIC DNA]</scope>
    <source>
        <strain evidence="2 3">Bb-Ger1</strain>
    </source>
</reference>
<feature type="compositionally biased region" description="Low complexity" evidence="1">
    <location>
        <begin position="2832"/>
        <end position="2849"/>
    </location>
</feature>
<feature type="region of interest" description="Disordered" evidence="1">
    <location>
        <begin position="1592"/>
        <end position="1639"/>
    </location>
</feature>
<feature type="compositionally biased region" description="Low complexity" evidence="1">
    <location>
        <begin position="2754"/>
        <end position="2781"/>
    </location>
</feature>
<feature type="compositionally biased region" description="Low complexity" evidence="1">
    <location>
        <begin position="2386"/>
        <end position="2408"/>
    </location>
</feature>
<feature type="region of interest" description="Disordered" evidence="1">
    <location>
        <begin position="2366"/>
        <end position="2447"/>
    </location>
</feature>
<feature type="compositionally biased region" description="Basic and acidic residues" evidence="1">
    <location>
        <begin position="416"/>
        <end position="456"/>
    </location>
</feature>
<feature type="compositionally biased region" description="Basic and acidic residues" evidence="1">
    <location>
        <begin position="2243"/>
        <end position="2256"/>
    </location>
</feature>
<feature type="region of interest" description="Disordered" evidence="1">
    <location>
        <begin position="2882"/>
        <end position="2990"/>
    </location>
</feature>
<feature type="region of interest" description="Disordered" evidence="1">
    <location>
        <begin position="1254"/>
        <end position="1339"/>
    </location>
</feature>
<feature type="compositionally biased region" description="Polar residues" evidence="1">
    <location>
        <begin position="611"/>
        <end position="622"/>
    </location>
</feature>
<proteinExistence type="predicted"/>
<dbReference type="RefSeq" id="XP_029219770.1">
    <property type="nucleotide sequence ID" value="XM_029363847.1"/>
</dbReference>
<feature type="region of interest" description="Disordered" evidence="1">
    <location>
        <begin position="2674"/>
        <end position="2700"/>
    </location>
</feature>
<feature type="region of interest" description="Disordered" evidence="1">
    <location>
        <begin position="875"/>
        <end position="1018"/>
    </location>
</feature>
<feature type="non-terminal residue" evidence="2">
    <location>
        <position position="2990"/>
    </location>
</feature>
<feature type="compositionally biased region" description="Low complexity" evidence="1">
    <location>
        <begin position="638"/>
        <end position="663"/>
    </location>
</feature>
<feature type="region of interest" description="Disordered" evidence="1">
    <location>
        <begin position="1344"/>
        <end position="1363"/>
    </location>
</feature>
<feature type="compositionally biased region" description="Low complexity" evidence="1">
    <location>
        <begin position="1427"/>
        <end position="1436"/>
    </location>
</feature>
<accession>A0A2A9MHM1</accession>
<feature type="compositionally biased region" description="Basic and acidic residues" evidence="1">
    <location>
        <begin position="367"/>
        <end position="388"/>
    </location>
</feature>
<dbReference type="KEGG" id="bbes:BESB_054120"/>
<protein>
    <submittedName>
        <fullName evidence="2">Uncharacterized protein</fullName>
    </submittedName>
</protein>
<feature type="compositionally biased region" description="Pro residues" evidence="1">
    <location>
        <begin position="2737"/>
        <end position="2753"/>
    </location>
</feature>
<feature type="compositionally biased region" description="Low complexity" evidence="1">
    <location>
        <begin position="2970"/>
        <end position="2984"/>
    </location>
</feature>
<feature type="region of interest" description="Disordered" evidence="1">
    <location>
        <begin position="266"/>
        <end position="297"/>
    </location>
</feature>
<feature type="region of interest" description="Disordered" evidence="1">
    <location>
        <begin position="1404"/>
        <end position="1455"/>
    </location>
</feature>
<dbReference type="VEuPathDB" id="ToxoDB:BESB_054120"/>
<comment type="caution">
    <text evidence="2">The sequence shown here is derived from an EMBL/GenBank/DDBJ whole genome shotgun (WGS) entry which is preliminary data.</text>
</comment>
<sequence>MRQLPASGEAATSLTMLPGGVHAAGDGAPDLVSHFAPHVRGGNSGGVVAFVESARVAVAPEACATLHMLPPLAAHNMGSPLVVRGGGPSGAQTPGDPAAAAAACPAPLEHAPYDVAPSFVVGLHAAPPPGFAPVPTAAPAVSALPGVVALSVRPHTAFLKQEGNWLARDFYQERRWKVAASGRVGGLVAARARWLELRKKREERKLLASPVAAAVQSLWLGALSQVDASVIPPSLQPCCGALPPTGGNLELRASLLGRRHRFASSASSFRPSVGSSSAQPGDAQPGDAEPEAAVDSGVSSSVNLKATLLREQVRNNADALFAPHVRGKIGSLFFFRDSPFSVFADEEATLFLASLAALRPGGPPGPADERRREKREEDLKAKKDDDGKPAAGRRKSVPVEADGGRRGEEAEDLRDEEVSGRVGRRDRAEDGEREGGEGGRQDPKREERPGKHAETDDRTDDEDSPLVSPQSARLDTAGDDSARPSSRAHRRRSAADDAVPASSDQFIPVSVPLHVFLLDTVARSLENHRVPLSGARRRASGDADRGDSSLLGPSLFASCRSPAAVVLPSSSRDGCDARCANGSEKKHPEKREEESTLCGRDMGLPAGVSEASPSAGSISATSRGEVDSPVHSVSTTWSSSLPLASSSKAASDGSPAPASGASPAERDKTGARPNGERPDEDTPGGASGPRGSTWGVQGACACCFCREGGAGRASDKLPSASPGPDEAGGASAAEPATGASESEEGEQQHCRCQACFLSEGVLSKREFLAGSPQLGAADHLRQYVGSSSSPVIQDLSFSSRFFPGARGGLFFAGGDRDAGLLGAELAESDFVSISDWLYLTHEKTLDLAAPLTFDILANAPPGLFLGAAVAGLSEKATPSPLSRRSREDKGAGAYGSARAKGHGRGSSRFGSLHVPPVSPPAHRDPTAASLGDGAPDAGGSGPGREAATVGEDDVKDEKGRGGGAAVLAVGGRGDPLDNAERRGGGDECARDGRDLAASAESGAGREREEEGEEDDDDERLAAAGAALAAAAGAAAALDAHRAEGPGDGAAGAAASGLCRQKSRLARKERKRKAAWKLLENVSLAAIWDILNKKAETGLDTDLLPVEFRAPDWRLDVCQVPALKAGKDDWSDAVEQLSGLAAGASSSLDSPSSSFSHLPGFVSSSLFEGAAFAAFAAMGGLSPMVSATQLGAGGDPSPSMFTRPYPFSSELMFGASPQGAAAGDRRRAGAFPDYLGHLSSFGPLSSSFGPDGFAIAGGALSPPAMEPSEPERGDKENREHDDGRKDPRDDATHVAPLGGGVYFHGAAGADRGHRPGELGARGSPDGRLEHGLPGSYPFLVSSQASASPYVQRHPPGRGLKGPEDLRGAAFSSAYLGKGPYAPSPYAPGAPYGAFPPGAGRPPIGPAVAGAAGLHPPPAGAGGAGVGPRGPHLGPPLGAQAGGHKGQPAGAGAARTRDEYGAQRGTGLLSAGGVPSLGAGRSGGGRYLPQWDLNESAILLSLVKKFGQPNSYLSLGVTPKPRACGQSGTRSEDARRRGLPVVAGLRRRLLLHRKLWQREQGEGEEKRVREAGAKASLSVWPKKRRLHALLASLDGEERSAGAPGKGQGEEFKGQKAPGVSSAGGAGASEAKKTGDREADEGKTAFPSVLTYSSRSVNWGLVATTLSHSGTWLSNALAGSEAGRRQSSFSPQGISLVSIGDAMASSAVSRLRSPAECREQYLLLRAHLRHMLGQPKSQRHPMLVLLLQQYHKHVRRHPTFQENFYPFSKQTPGGSKNLSQTMPPCPPLFSHSVRESLAPTSFAPLLESASASAVVGSCASARGVLRGEGLSGSLGVQPPLPRSAEEMEPARKRLQEEACEGEGRSLREKKRVFAAVDGEQESLLTHAQRAVVVLEARDRGMNTAGPMVMCAQNAGGRGRNLEMTHSPPSEEDWKAKASREGVKMPARWCSPCILSRAHSFRISRCGVRCCCGATSGRQQPGSLEGAWEVRLGRWSASLGSWRVGGARGSRAEETPIPETDSATFEETNADSLPRRLELVLVAASQLSPGSVCAPGSRNEAAVRDRLRALLGSLLVGVPSARDRRWATPRVVPASVGTVWAGDVPGAQVVWDACGELVKSAYSLSRPGALPPLEARFHLGYLAPRWLPLPSPAISANRAFFSSVSTQLSSSKTARPRGDAGPKPSRPAAGTASAGPGKEGQATTAARPPGAEGEALKESDLTRESEQPMDAAGEALSAAKTSGSAPEEDKKGGTCRRAGDDDSLSSFVASSAKKEGFWLLLGPVGENSPGEGAQAAAGRQVPAAWRTSRYGSGGGAVGFGAEGPSFHELIRCVTRKSLSALACSVSHLCRRGRLAARSASSSAARAHLRASAVSSGRGPSGPSDASGPVGTAAAQRQAAGGGPQDAAAGAEGDNCSFSSGAGAGRGERQGADAARQRRAAGASSSDVGLPGEISQQEAEGIKLAAALVCRCSDSMRKRLAALNSLSDALGVRSLLPPGVPANSLLVPPHPSQLRFLDGASHLLSSYVQRQEAPSLLYSPSSPRASSSGDAGGDASAAKSAKGPESGSSGRLSLGVLPLCGPLAPQQFGPGVMPWLLIANLALQREEQEQLLVCATNWLHQSASSRTSASLQPFPNPTLAVAGAGPAIVTPAVASLEAFRKPQLPEVLALFRAQQTAHRASGLHARNPHEAALSSRQQSSSASHYVITRTGPSSVSASGALSSSSLASASSAYLSSHSAHGTPPPRVVVSPSPMPPPAQGGSLPPAAAGALPGPAGAAPPSSPGRGPQDGKGGPRRLPGREGEMPVAYSRGHLPKERQPGSSGPDAGMPPGYLYPHGGVPPAGAASHAPGAPFPGQGGGLQGRSRGPLAAGQAGDAACQLGMQLGAAGGRAGQGAKPGAQDPSFHASAGSSAPLAYPHSLASPPGGGATAPSFQGGARASPPPSATEGDRPSSAARDVAFAAHVAASEQGGGSGSAARPGEGEAAASGAGQSGRE</sequence>
<feature type="compositionally biased region" description="Basic and acidic residues" evidence="1">
    <location>
        <begin position="583"/>
        <end position="594"/>
    </location>
</feature>
<feature type="compositionally biased region" description="Low complexity" evidence="1">
    <location>
        <begin position="2686"/>
        <end position="2698"/>
    </location>
</feature>
<organism evidence="2 3">
    <name type="scientific">Besnoitia besnoiti</name>
    <name type="common">Apicomplexan protozoan</name>
    <dbReference type="NCBI Taxonomy" id="94643"/>
    <lineage>
        <taxon>Eukaryota</taxon>
        <taxon>Sar</taxon>
        <taxon>Alveolata</taxon>
        <taxon>Apicomplexa</taxon>
        <taxon>Conoidasida</taxon>
        <taxon>Coccidia</taxon>
        <taxon>Eucoccidiorida</taxon>
        <taxon>Eimeriorina</taxon>
        <taxon>Sarcocystidae</taxon>
        <taxon>Besnoitia</taxon>
    </lineage>
</organism>
<feature type="compositionally biased region" description="Basic and acidic residues" evidence="1">
    <location>
        <begin position="2210"/>
        <end position="2222"/>
    </location>
</feature>
<keyword evidence="3" id="KW-1185">Reference proteome</keyword>
<name>A0A2A9MHM1_BESBE</name>
<feature type="compositionally biased region" description="Basic and acidic residues" evidence="1">
    <location>
        <begin position="1840"/>
        <end position="1859"/>
    </location>
</feature>
<evidence type="ECO:0000313" key="2">
    <source>
        <dbReference type="EMBL" id="PFH35761.1"/>
    </source>
</evidence>
<feature type="region of interest" description="Disordered" evidence="1">
    <location>
        <begin position="1827"/>
        <end position="1859"/>
    </location>
</feature>
<dbReference type="Proteomes" id="UP000224006">
    <property type="component" value="Chromosome IV"/>
</dbReference>
<evidence type="ECO:0000313" key="3">
    <source>
        <dbReference type="Proteomes" id="UP000224006"/>
    </source>
</evidence>
<feature type="compositionally biased region" description="Low complexity" evidence="1">
    <location>
        <begin position="2947"/>
        <end position="2963"/>
    </location>
</feature>